<dbReference type="EMBL" id="CYKH01002022">
    <property type="protein sequence ID" value="CUG92233.1"/>
    <property type="molecule type" value="Genomic_DNA"/>
</dbReference>
<name>A0A0S4JSC9_BODSA</name>
<gene>
    <name evidence="2" type="ORF">BSAL_36260</name>
</gene>
<evidence type="ECO:0000313" key="2">
    <source>
        <dbReference type="EMBL" id="CUG92233.1"/>
    </source>
</evidence>
<organism evidence="2 3">
    <name type="scientific">Bodo saltans</name>
    <name type="common">Flagellated protozoan</name>
    <dbReference type="NCBI Taxonomy" id="75058"/>
    <lineage>
        <taxon>Eukaryota</taxon>
        <taxon>Discoba</taxon>
        <taxon>Euglenozoa</taxon>
        <taxon>Kinetoplastea</taxon>
        <taxon>Metakinetoplastina</taxon>
        <taxon>Eubodonida</taxon>
        <taxon>Bodonidae</taxon>
        <taxon>Bodo</taxon>
    </lineage>
</organism>
<dbReference type="VEuPathDB" id="TriTrypDB:BSAL_36260"/>
<keyword evidence="3" id="KW-1185">Reference proteome</keyword>
<feature type="region of interest" description="Disordered" evidence="1">
    <location>
        <begin position="507"/>
        <end position="527"/>
    </location>
</feature>
<evidence type="ECO:0000256" key="1">
    <source>
        <dbReference type="SAM" id="MobiDB-lite"/>
    </source>
</evidence>
<protein>
    <submittedName>
        <fullName evidence="2">Uncharacterized protein</fullName>
    </submittedName>
</protein>
<dbReference type="Proteomes" id="UP000051952">
    <property type="component" value="Unassembled WGS sequence"/>
</dbReference>
<dbReference type="AlphaFoldDB" id="A0A0S4JSC9"/>
<reference evidence="3" key="1">
    <citation type="submission" date="2015-09" db="EMBL/GenBank/DDBJ databases">
        <authorList>
            <consortium name="Pathogen Informatics"/>
        </authorList>
    </citation>
    <scope>NUCLEOTIDE SEQUENCE [LARGE SCALE GENOMIC DNA]</scope>
    <source>
        <strain evidence="3">Lake Konstanz</strain>
    </source>
</reference>
<sequence length="527" mass="55280">MHLSVGLTPLTSVPFTSLAPTQDIDTAAINGSSTSLVFAAVAMRIPLAAPSSSSISEGPLLAIVNATIDTQVDAVGTATIRVAAVSASIADPAASLEVLGASLSAVMNTTVSEVLLVEAFVAANATATTPSSALSPGSIVVDGSSFNVTTRDDGSVQRQPFGASLVAIRPRTQLVVVERNVSISIVWISFNKSVSNSSTRCTNITVTYMPRPSNSTTVFNCTTMFEKLANVTTVAVIPPATIPGLLNFSATVSRSAVNFVFGSRPSTTGDGLLRHLTAVDIRNHQTRSVNIQTSYFCLSMIPVDFSDISNATTTTQRFVTNASAALIYIENNNVSFYPELNENVLFNETKTAVSINAVTSIAFSTTAAKLHNINLPCSIMVEQTAFTSLPLDAVSGGTRSGSLSAAAAALVSISFVPFQSVALSPFVSPPSLDIAISDCVLVGRGGQFPLVQFKRFVVALSRAASSTTTSRRYLAASEQELRSDMTISLPSVNIEVQRSTLQGISSVLPPTQPVKMEKPRWTSARPA</sequence>
<accession>A0A0S4JSC9</accession>
<evidence type="ECO:0000313" key="3">
    <source>
        <dbReference type="Proteomes" id="UP000051952"/>
    </source>
</evidence>
<proteinExistence type="predicted"/>